<comment type="caution">
    <text evidence="3">The sequence shown here is derived from an EMBL/GenBank/DDBJ whole genome shotgun (WGS) entry which is preliminary data.</text>
</comment>
<proteinExistence type="predicted"/>
<dbReference type="AlphaFoldDB" id="A0A3R8PFZ0"/>
<keyword evidence="2" id="KW-0472">Membrane</keyword>
<feature type="region of interest" description="Disordered" evidence="1">
    <location>
        <begin position="17"/>
        <end position="47"/>
    </location>
</feature>
<dbReference type="EMBL" id="PQNQ01000006">
    <property type="protein sequence ID" value="RRQ04816.1"/>
    <property type="molecule type" value="Genomic_DNA"/>
</dbReference>
<feature type="compositionally biased region" description="Basic and acidic residues" evidence="1">
    <location>
        <begin position="25"/>
        <end position="45"/>
    </location>
</feature>
<keyword evidence="2" id="KW-1133">Transmembrane helix</keyword>
<evidence type="ECO:0000313" key="4">
    <source>
        <dbReference type="Proteomes" id="UP000278422"/>
    </source>
</evidence>
<accession>A0A3R8PFZ0</accession>
<dbReference type="Pfam" id="PF20381">
    <property type="entry name" value="Rv1476"/>
    <property type="match status" value="1"/>
</dbReference>
<dbReference type="RefSeq" id="WP_125174753.1">
    <property type="nucleotide sequence ID" value="NZ_JBHYBM010000040.1"/>
</dbReference>
<reference evidence="3 4" key="1">
    <citation type="submission" date="2018-01" db="EMBL/GenBank/DDBJ databases">
        <title>Twenty Corynebacterium bovis Genomes.</title>
        <authorList>
            <person name="Gulvik C.A."/>
        </authorList>
    </citation>
    <scope>NUCLEOTIDE SEQUENCE [LARGE SCALE GENOMIC DNA]</scope>
    <source>
        <strain evidence="3 4">16-2004</strain>
    </source>
</reference>
<gene>
    <name evidence="3" type="ORF">CXF42_03290</name>
</gene>
<name>A0A3R8PFZ0_9CORY</name>
<evidence type="ECO:0000256" key="2">
    <source>
        <dbReference type="SAM" id="Phobius"/>
    </source>
</evidence>
<keyword evidence="2" id="KW-0812">Transmembrane</keyword>
<dbReference type="Proteomes" id="UP000278422">
    <property type="component" value="Unassembled WGS sequence"/>
</dbReference>
<keyword evidence="4" id="KW-1185">Reference proteome</keyword>
<organism evidence="3 4">
    <name type="scientific">Corynebacterium bovis</name>
    <dbReference type="NCBI Taxonomy" id="36808"/>
    <lineage>
        <taxon>Bacteria</taxon>
        <taxon>Bacillati</taxon>
        <taxon>Actinomycetota</taxon>
        <taxon>Actinomycetes</taxon>
        <taxon>Mycobacteriales</taxon>
        <taxon>Corynebacteriaceae</taxon>
        <taxon>Corynebacterium</taxon>
    </lineage>
</organism>
<feature type="transmembrane region" description="Helical" evidence="2">
    <location>
        <begin position="151"/>
        <end position="172"/>
    </location>
</feature>
<evidence type="ECO:0000256" key="1">
    <source>
        <dbReference type="SAM" id="MobiDB-lite"/>
    </source>
</evidence>
<sequence>MIPADIDMGRILSDLADSDVSDGLPGDRSDSHPAHGTEGTDRGDAGVDTATWHDAVTAADRSGVGPLKVVVLDDTSASGPDLRDVAQTVKDDTGATTVVVQTPGNAAAVSSALTRSQIEKNEHLLAGTTSPSAATDFLVAADHSATPTGTVTALTVVGVLVAAAVAAAATAVTGRATARVRPATA</sequence>
<evidence type="ECO:0000313" key="3">
    <source>
        <dbReference type="EMBL" id="RRQ04816.1"/>
    </source>
</evidence>
<dbReference type="InterPro" id="IPR046498">
    <property type="entry name" value="Rv1476-like"/>
</dbReference>
<protein>
    <submittedName>
        <fullName evidence="3">Uncharacterized protein</fullName>
    </submittedName>
</protein>